<protein>
    <submittedName>
        <fullName evidence="1">Uncharacterized protein</fullName>
    </submittedName>
</protein>
<evidence type="ECO:0000313" key="2">
    <source>
        <dbReference type="Proteomes" id="UP001206821"/>
    </source>
</evidence>
<keyword evidence="2" id="KW-1185">Reference proteome</keyword>
<name>A0ABT2L1S0_9BACL</name>
<proteinExistence type="predicted"/>
<organism evidence="1 2">
    <name type="scientific">Exiguobacterium alkaliphilum</name>
    <dbReference type="NCBI Taxonomy" id="1428684"/>
    <lineage>
        <taxon>Bacteria</taxon>
        <taxon>Bacillati</taxon>
        <taxon>Bacillota</taxon>
        <taxon>Bacilli</taxon>
        <taxon>Bacillales</taxon>
        <taxon>Bacillales Family XII. Incertae Sedis</taxon>
        <taxon>Exiguobacterium</taxon>
    </lineage>
</organism>
<sequence>MNELMLSFSVNAEQTSVVKFQLNSEVKNASYADGVLVIETEDGKQIKLNVNQDALILKSSHQFSVQKPYLFELEDF</sequence>
<dbReference type="EMBL" id="JANIEK010000084">
    <property type="protein sequence ID" value="MCT4796616.1"/>
    <property type="molecule type" value="Genomic_DNA"/>
</dbReference>
<dbReference type="RefSeq" id="WP_156028811.1">
    <property type="nucleotide sequence ID" value="NZ_JANIEK010000084.1"/>
</dbReference>
<accession>A0ABT2L1S0</accession>
<gene>
    <name evidence="1" type="ORF">NQG31_13780</name>
</gene>
<evidence type="ECO:0000313" key="1">
    <source>
        <dbReference type="EMBL" id="MCT4796616.1"/>
    </source>
</evidence>
<dbReference type="Proteomes" id="UP001206821">
    <property type="component" value="Unassembled WGS sequence"/>
</dbReference>
<comment type="caution">
    <text evidence="1">The sequence shown here is derived from an EMBL/GenBank/DDBJ whole genome shotgun (WGS) entry which is preliminary data.</text>
</comment>
<reference evidence="1 2" key="1">
    <citation type="submission" date="2022-07" db="EMBL/GenBank/DDBJ databases">
        <title>Genomic and pangenome structural analysis of the polyextremophile Exiguobacterium.</title>
        <authorList>
            <person name="Shen L."/>
        </authorList>
    </citation>
    <scope>NUCLEOTIDE SEQUENCE [LARGE SCALE GENOMIC DNA]</scope>
    <source>
        <strain evidence="1 2">12_1</strain>
    </source>
</reference>